<feature type="transmembrane region" description="Helical" evidence="8">
    <location>
        <begin position="50"/>
        <end position="71"/>
    </location>
</feature>
<dbReference type="CDD" id="cd14978">
    <property type="entry name" value="7tmA_FMRFamide_R-like"/>
    <property type="match status" value="1"/>
</dbReference>
<dbReference type="AlphaFoldDB" id="A0A9D4GEC2"/>
<name>A0A9D4GEC2_DREPO</name>
<evidence type="ECO:0000256" key="5">
    <source>
        <dbReference type="ARBA" id="ARBA00023136"/>
    </source>
</evidence>
<feature type="domain" description="G-protein coupled receptors family 1 profile" evidence="9">
    <location>
        <begin position="62"/>
        <end position="336"/>
    </location>
</feature>
<keyword evidence="7" id="KW-0807">Transducer</keyword>
<accession>A0A9D4GEC2</accession>
<comment type="caution">
    <text evidence="10">The sequence shown here is derived from an EMBL/GenBank/DDBJ whole genome shotgun (WGS) entry which is preliminary data.</text>
</comment>
<dbReference type="OrthoDB" id="9983318at2759"/>
<evidence type="ECO:0000256" key="6">
    <source>
        <dbReference type="ARBA" id="ARBA00023170"/>
    </source>
</evidence>
<dbReference type="PANTHER" id="PTHR24243:SF230">
    <property type="entry name" value="G-PROTEIN COUPLED RECEPTORS FAMILY 1 PROFILE DOMAIN-CONTAINING PROTEIN"/>
    <property type="match status" value="1"/>
</dbReference>
<evidence type="ECO:0000313" key="10">
    <source>
        <dbReference type="EMBL" id="KAH3813405.1"/>
    </source>
</evidence>
<dbReference type="InterPro" id="IPR000276">
    <property type="entry name" value="GPCR_Rhodpsn"/>
</dbReference>
<proteinExistence type="predicted"/>
<evidence type="ECO:0000256" key="4">
    <source>
        <dbReference type="ARBA" id="ARBA00023040"/>
    </source>
</evidence>
<feature type="transmembrane region" description="Helical" evidence="8">
    <location>
        <begin position="220"/>
        <end position="243"/>
    </location>
</feature>
<feature type="transmembrane region" description="Helical" evidence="8">
    <location>
        <begin position="123"/>
        <end position="142"/>
    </location>
</feature>
<protein>
    <recommendedName>
        <fullName evidence="9">G-protein coupled receptors family 1 profile domain-containing protein</fullName>
    </recommendedName>
</protein>
<dbReference type="InterPro" id="IPR017452">
    <property type="entry name" value="GPCR_Rhodpsn_7TM"/>
</dbReference>
<dbReference type="GO" id="GO:0005886">
    <property type="term" value="C:plasma membrane"/>
    <property type="evidence" value="ECO:0007669"/>
    <property type="project" value="TreeGrafter"/>
</dbReference>
<feature type="transmembrane region" description="Helical" evidence="8">
    <location>
        <begin position="80"/>
        <end position="103"/>
    </location>
</feature>
<dbReference type="Proteomes" id="UP000828390">
    <property type="component" value="Unassembled WGS sequence"/>
</dbReference>
<keyword evidence="4" id="KW-0297">G-protein coupled receptor</keyword>
<keyword evidence="3 8" id="KW-1133">Transmembrane helix</keyword>
<dbReference type="GO" id="GO:0004930">
    <property type="term" value="F:G protein-coupled receptor activity"/>
    <property type="evidence" value="ECO:0007669"/>
    <property type="project" value="UniProtKB-KW"/>
</dbReference>
<evidence type="ECO:0000256" key="3">
    <source>
        <dbReference type="ARBA" id="ARBA00022989"/>
    </source>
</evidence>
<dbReference type="SUPFAM" id="SSF81321">
    <property type="entry name" value="Family A G protein-coupled receptor-like"/>
    <property type="match status" value="1"/>
</dbReference>
<reference evidence="10" key="1">
    <citation type="journal article" date="2019" name="bioRxiv">
        <title>The Genome of the Zebra Mussel, Dreissena polymorpha: A Resource for Invasive Species Research.</title>
        <authorList>
            <person name="McCartney M.A."/>
            <person name="Auch B."/>
            <person name="Kono T."/>
            <person name="Mallez S."/>
            <person name="Zhang Y."/>
            <person name="Obille A."/>
            <person name="Becker A."/>
            <person name="Abrahante J.E."/>
            <person name="Garbe J."/>
            <person name="Badalamenti J.P."/>
            <person name="Herman A."/>
            <person name="Mangelson H."/>
            <person name="Liachko I."/>
            <person name="Sullivan S."/>
            <person name="Sone E.D."/>
            <person name="Koren S."/>
            <person name="Silverstein K.A.T."/>
            <person name="Beckman K.B."/>
            <person name="Gohl D.M."/>
        </authorList>
    </citation>
    <scope>NUCLEOTIDE SEQUENCE</scope>
    <source>
        <strain evidence="10">Duluth1</strain>
        <tissue evidence="10">Whole animal</tissue>
    </source>
</reference>
<organism evidence="10 11">
    <name type="scientific">Dreissena polymorpha</name>
    <name type="common">Zebra mussel</name>
    <name type="synonym">Mytilus polymorpha</name>
    <dbReference type="NCBI Taxonomy" id="45954"/>
    <lineage>
        <taxon>Eukaryota</taxon>
        <taxon>Metazoa</taxon>
        <taxon>Spiralia</taxon>
        <taxon>Lophotrochozoa</taxon>
        <taxon>Mollusca</taxon>
        <taxon>Bivalvia</taxon>
        <taxon>Autobranchia</taxon>
        <taxon>Heteroconchia</taxon>
        <taxon>Euheterodonta</taxon>
        <taxon>Imparidentia</taxon>
        <taxon>Neoheterodontei</taxon>
        <taxon>Myida</taxon>
        <taxon>Dreissenoidea</taxon>
        <taxon>Dreissenidae</taxon>
        <taxon>Dreissena</taxon>
    </lineage>
</organism>
<keyword evidence="6" id="KW-0675">Receptor</keyword>
<evidence type="ECO:0000256" key="8">
    <source>
        <dbReference type="SAM" id="Phobius"/>
    </source>
</evidence>
<keyword evidence="11" id="KW-1185">Reference proteome</keyword>
<gene>
    <name evidence="10" type="ORF">DPMN_141861</name>
</gene>
<keyword evidence="5 8" id="KW-0472">Membrane</keyword>
<dbReference type="Pfam" id="PF00001">
    <property type="entry name" value="7tm_1"/>
    <property type="match status" value="1"/>
</dbReference>
<feature type="transmembrane region" description="Helical" evidence="8">
    <location>
        <begin position="264"/>
        <end position="288"/>
    </location>
</feature>
<evidence type="ECO:0000259" key="9">
    <source>
        <dbReference type="PROSITE" id="PS50262"/>
    </source>
</evidence>
<evidence type="ECO:0000256" key="2">
    <source>
        <dbReference type="ARBA" id="ARBA00022692"/>
    </source>
</evidence>
<dbReference type="EMBL" id="JAIWYP010000006">
    <property type="protein sequence ID" value="KAH3813405.1"/>
    <property type="molecule type" value="Genomic_DNA"/>
</dbReference>
<keyword evidence="2 8" id="KW-0812">Transmembrane</keyword>
<feature type="transmembrane region" description="Helical" evidence="8">
    <location>
        <begin position="313"/>
        <end position="338"/>
    </location>
</feature>
<evidence type="ECO:0000256" key="7">
    <source>
        <dbReference type="ARBA" id="ARBA00023224"/>
    </source>
</evidence>
<feature type="transmembrane region" description="Helical" evidence="8">
    <location>
        <begin position="163"/>
        <end position="185"/>
    </location>
</feature>
<dbReference type="PANTHER" id="PTHR24243">
    <property type="entry name" value="G-PROTEIN COUPLED RECEPTOR"/>
    <property type="match status" value="1"/>
</dbReference>
<comment type="subcellular location">
    <subcellularLocation>
        <location evidence="1">Membrane</location>
        <topology evidence="1">Multi-pass membrane protein</topology>
    </subcellularLocation>
</comment>
<sequence length="353" mass="40137">MNSTTAPASNVTLINVSEQETFNTTSSKLREWDLLPKGYYGDTSVLLWRVIPPILITIGTIGNTMTMFVLLRQKKMTSTALFLFALALSDTLTLFSAVLNGWMRFTWDLNIQMLSRTACKAHVYLTYCSVHLSSWFIVAVTLERTACVLIPHKVRLGCSPRNAGLIIFAIVLAVLGINIILPVIIDLKFVDYIGDHGWGCYPSNKVYFELFYSVYQWIDITLYFGAPFPLLLTGNVIIVVQLARSRSRNRRMRISGQGRDTRRLSILMIALCGLFFLTMTPMAVMAVYSENRFEKIFALKPVDPYTAWNDYQYLLFLRTVVELVGYFNNTFNFVVYVFSGSKLQTELKNALCC</sequence>
<evidence type="ECO:0000313" key="11">
    <source>
        <dbReference type="Proteomes" id="UP000828390"/>
    </source>
</evidence>
<dbReference type="PROSITE" id="PS50262">
    <property type="entry name" value="G_PROTEIN_RECEP_F1_2"/>
    <property type="match status" value="1"/>
</dbReference>
<dbReference type="PRINTS" id="PR00237">
    <property type="entry name" value="GPCRRHODOPSN"/>
</dbReference>
<dbReference type="Gene3D" id="1.20.1070.10">
    <property type="entry name" value="Rhodopsin 7-helix transmembrane proteins"/>
    <property type="match status" value="1"/>
</dbReference>
<reference evidence="10" key="2">
    <citation type="submission" date="2020-11" db="EMBL/GenBank/DDBJ databases">
        <authorList>
            <person name="McCartney M.A."/>
            <person name="Auch B."/>
            <person name="Kono T."/>
            <person name="Mallez S."/>
            <person name="Becker A."/>
            <person name="Gohl D.M."/>
            <person name="Silverstein K.A.T."/>
            <person name="Koren S."/>
            <person name="Bechman K.B."/>
            <person name="Herman A."/>
            <person name="Abrahante J.E."/>
            <person name="Garbe J."/>
        </authorList>
    </citation>
    <scope>NUCLEOTIDE SEQUENCE</scope>
    <source>
        <strain evidence="10">Duluth1</strain>
        <tissue evidence="10">Whole animal</tissue>
    </source>
</reference>
<evidence type="ECO:0000256" key="1">
    <source>
        <dbReference type="ARBA" id="ARBA00004141"/>
    </source>
</evidence>